<name>A0ABR1ZQW7_9ROSI</name>
<feature type="non-terminal residue" evidence="2">
    <location>
        <position position="82"/>
    </location>
</feature>
<dbReference type="Proteomes" id="UP001472677">
    <property type="component" value="Unassembled WGS sequence"/>
</dbReference>
<organism evidence="2 3">
    <name type="scientific">Hibiscus sabdariffa</name>
    <name type="common">roselle</name>
    <dbReference type="NCBI Taxonomy" id="183260"/>
    <lineage>
        <taxon>Eukaryota</taxon>
        <taxon>Viridiplantae</taxon>
        <taxon>Streptophyta</taxon>
        <taxon>Embryophyta</taxon>
        <taxon>Tracheophyta</taxon>
        <taxon>Spermatophyta</taxon>
        <taxon>Magnoliopsida</taxon>
        <taxon>eudicotyledons</taxon>
        <taxon>Gunneridae</taxon>
        <taxon>Pentapetalae</taxon>
        <taxon>rosids</taxon>
        <taxon>malvids</taxon>
        <taxon>Malvales</taxon>
        <taxon>Malvaceae</taxon>
        <taxon>Malvoideae</taxon>
        <taxon>Hibiscus</taxon>
    </lineage>
</organism>
<accession>A0ABR1ZQW7</accession>
<evidence type="ECO:0000313" key="3">
    <source>
        <dbReference type="Proteomes" id="UP001472677"/>
    </source>
</evidence>
<feature type="region of interest" description="Disordered" evidence="1">
    <location>
        <begin position="63"/>
        <end position="82"/>
    </location>
</feature>
<dbReference type="EMBL" id="JBBPBM010001612">
    <property type="protein sequence ID" value="KAK8483094.1"/>
    <property type="molecule type" value="Genomic_DNA"/>
</dbReference>
<protein>
    <submittedName>
        <fullName evidence="2">Uncharacterized protein</fullName>
    </submittedName>
</protein>
<feature type="compositionally biased region" description="Basic and acidic residues" evidence="1">
    <location>
        <begin position="27"/>
        <end position="36"/>
    </location>
</feature>
<evidence type="ECO:0000256" key="1">
    <source>
        <dbReference type="SAM" id="MobiDB-lite"/>
    </source>
</evidence>
<gene>
    <name evidence="2" type="ORF">V6N12_046652</name>
</gene>
<reference evidence="2 3" key="1">
    <citation type="journal article" date="2024" name="G3 (Bethesda)">
        <title>Genome assembly of Hibiscus sabdariffa L. provides insights into metabolisms of medicinal natural products.</title>
        <authorList>
            <person name="Kim T."/>
        </authorList>
    </citation>
    <scope>NUCLEOTIDE SEQUENCE [LARGE SCALE GENOMIC DNA]</scope>
    <source>
        <strain evidence="2">TK-2024</strain>
        <tissue evidence="2">Old leaves</tissue>
    </source>
</reference>
<feature type="compositionally biased region" description="Basic and acidic residues" evidence="1">
    <location>
        <begin position="71"/>
        <end position="82"/>
    </location>
</feature>
<evidence type="ECO:0000313" key="2">
    <source>
        <dbReference type="EMBL" id="KAK8483094.1"/>
    </source>
</evidence>
<sequence length="82" mass="8753">MHLTEYKKGGEAHIVLQEISEVIVIKEDENKGNKGNEDDEDQGIKQGSLQLLSSGIGGVFEVNEIGGRTDGSGRERVGIGEG</sequence>
<feature type="region of interest" description="Disordered" evidence="1">
    <location>
        <begin position="27"/>
        <end position="47"/>
    </location>
</feature>
<proteinExistence type="predicted"/>
<keyword evidence="3" id="KW-1185">Reference proteome</keyword>
<comment type="caution">
    <text evidence="2">The sequence shown here is derived from an EMBL/GenBank/DDBJ whole genome shotgun (WGS) entry which is preliminary data.</text>
</comment>